<gene>
    <name evidence="1" type="ORF">JOH49_009078</name>
</gene>
<dbReference type="AlphaFoldDB" id="A0A8I1YIL5"/>
<dbReference type="GO" id="GO:0003676">
    <property type="term" value="F:nucleic acid binding"/>
    <property type="evidence" value="ECO:0007669"/>
    <property type="project" value="InterPro"/>
</dbReference>
<proteinExistence type="predicted"/>
<organism evidence="1 2">
    <name type="scientific">Bradyrhizobium elkanii</name>
    <dbReference type="NCBI Taxonomy" id="29448"/>
    <lineage>
        <taxon>Bacteria</taxon>
        <taxon>Pseudomonadati</taxon>
        <taxon>Pseudomonadota</taxon>
        <taxon>Alphaproteobacteria</taxon>
        <taxon>Hyphomicrobiales</taxon>
        <taxon>Nitrobacteraceae</taxon>
        <taxon>Bradyrhizobium</taxon>
    </lineage>
</organism>
<name>A0A8I1YIL5_BRAEL</name>
<dbReference type="Proteomes" id="UP000673383">
    <property type="component" value="Unassembled WGS sequence"/>
</dbReference>
<accession>A0A8I1YIL5</accession>
<comment type="caution">
    <text evidence="1">The sequence shown here is derived from an EMBL/GenBank/DDBJ whole genome shotgun (WGS) entry which is preliminary data.</text>
</comment>
<dbReference type="RefSeq" id="WP_172648362.1">
    <property type="nucleotide sequence ID" value="NZ_JAFICZ010000001.1"/>
</dbReference>
<dbReference type="InterPro" id="IPR011856">
    <property type="entry name" value="tRNA_endonuc-like_dom_sf"/>
</dbReference>
<evidence type="ECO:0000313" key="1">
    <source>
        <dbReference type="EMBL" id="MBP1299325.1"/>
    </source>
</evidence>
<dbReference type="Gene3D" id="3.40.1350.10">
    <property type="match status" value="1"/>
</dbReference>
<dbReference type="EMBL" id="JAFICZ010000001">
    <property type="protein sequence ID" value="MBP1299325.1"/>
    <property type="molecule type" value="Genomic_DNA"/>
</dbReference>
<evidence type="ECO:0000313" key="2">
    <source>
        <dbReference type="Proteomes" id="UP000673383"/>
    </source>
</evidence>
<evidence type="ECO:0008006" key="3">
    <source>
        <dbReference type="Google" id="ProtNLM"/>
    </source>
</evidence>
<protein>
    <recommendedName>
        <fullName evidence="3">Nuclease</fullName>
    </recommendedName>
</protein>
<sequence length="360" mass="39810">MPVGQRIWRIGQPPQRLRESTLASEKSLEEMIVAAPEIVSDEWMVIGQQEDTGFGGRIDLLAIAPDSSLILIEIKRGRSPREVVAQAIDYATWVEALDAETVFRIYSRFSKGGDLGRDFEARFGTAIDTEEFPNHHQIVIVAASLDASSERIVSYLSKRSVAINVLCFEVFENGSDKFISRAWLQDPAESQLATSAIESNSPHAAWNGEFYMSFGTKGRSWDEAVKHGFVSAGGGSWYSNTLKLLKPGDRIWVKAPGYGFVGVGRVKGFSTPAGEFRVRTNGTQKPASEVLVADNYKNPRDGEKGEFFVAVEWAQTVPLENAVSEPGLFGNRNTVCAPRVPKWRATVERLKTAFPRYDAV</sequence>
<reference evidence="1" key="1">
    <citation type="submission" date="2021-02" db="EMBL/GenBank/DDBJ databases">
        <title>Genomic Encyclopedia of Type Strains, Phase IV (KMG-V): Genome sequencing to study the core and pangenomes of soil and plant-associated prokaryotes.</title>
        <authorList>
            <person name="Whitman W."/>
        </authorList>
    </citation>
    <scope>NUCLEOTIDE SEQUENCE</scope>
    <source>
        <strain evidence="1">USDA 406</strain>
    </source>
</reference>